<feature type="compositionally biased region" description="Low complexity" evidence="1">
    <location>
        <begin position="285"/>
        <end position="306"/>
    </location>
</feature>
<dbReference type="Proteomes" id="UP000001887">
    <property type="component" value="Chromosome"/>
</dbReference>
<feature type="transmembrane region" description="Helical" evidence="2">
    <location>
        <begin position="472"/>
        <end position="491"/>
    </location>
</feature>
<reference evidence="3 4" key="1">
    <citation type="journal article" date="2009" name="Stand. Genomic Sci.">
        <title>Complete genome sequence of Pirellula staleyi type strain (ATCC 27377).</title>
        <authorList>
            <person name="Clum A."/>
            <person name="Tindall B.J."/>
            <person name="Sikorski J."/>
            <person name="Ivanova N."/>
            <person name="Mavrommatis K."/>
            <person name="Lucas S."/>
            <person name="Glavina del Rio T."/>
            <person name="Nolan M."/>
            <person name="Chen F."/>
            <person name="Tice H."/>
            <person name="Pitluck S."/>
            <person name="Cheng J.F."/>
            <person name="Chertkov O."/>
            <person name="Brettin T."/>
            <person name="Han C."/>
            <person name="Detter J.C."/>
            <person name="Kuske C."/>
            <person name="Bruce D."/>
            <person name="Goodwin L."/>
            <person name="Ovchinikova G."/>
            <person name="Pati A."/>
            <person name="Mikhailova N."/>
            <person name="Chen A."/>
            <person name="Palaniappan K."/>
            <person name="Land M."/>
            <person name="Hauser L."/>
            <person name="Chang Y.J."/>
            <person name="Jeffries C.D."/>
            <person name="Chain P."/>
            <person name="Rohde M."/>
            <person name="Goker M."/>
            <person name="Bristow J."/>
            <person name="Eisen J.A."/>
            <person name="Markowitz V."/>
            <person name="Hugenholtz P."/>
            <person name="Kyrpides N.C."/>
            <person name="Klenk H.P."/>
            <person name="Lapidus A."/>
        </authorList>
    </citation>
    <scope>NUCLEOTIDE SEQUENCE [LARGE SCALE GENOMIC DNA]</scope>
    <source>
        <strain evidence="4">ATCC 27377 / DSM 6068 / ICPB 4128</strain>
    </source>
</reference>
<evidence type="ECO:0000313" key="3">
    <source>
        <dbReference type="EMBL" id="ADB17329.1"/>
    </source>
</evidence>
<feature type="compositionally biased region" description="Low complexity" evidence="1">
    <location>
        <begin position="323"/>
        <end position="337"/>
    </location>
</feature>
<dbReference type="EMBL" id="CP001848">
    <property type="protein sequence ID" value="ADB17329.1"/>
    <property type="molecule type" value="Genomic_DNA"/>
</dbReference>
<keyword evidence="2" id="KW-1133">Transmembrane helix</keyword>
<evidence type="ECO:0000256" key="1">
    <source>
        <dbReference type="SAM" id="MobiDB-lite"/>
    </source>
</evidence>
<gene>
    <name evidence="3" type="ordered locus">Psta_2660</name>
</gene>
<organism evidence="3 4">
    <name type="scientific">Pirellula staleyi (strain ATCC 27377 / DSM 6068 / ICPB 4128)</name>
    <name type="common">Pirella staleyi</name>
    <dbReference type="NCBI Taxonomy" id="530564"/>
    <lineage>
        <taxon>Bacteria</taxon>
        <taxon>Pseudomonadati</taxon>
        <taxon>Planctomycetota</taxon>
        <taxon>Planctomycetia</taxon>
        <taxon>Pirellulales</taxon>
        <taxon>Pirellulaceae</taxon>
        <taxon>Pirellula</taxon>
    </lineage>
</organism>
<accession>D2R6M9</accession>
<proteinExistence type="predicted"/>
<keyword evidence="2" id="KW-0472">Membrane</keyword>
<keyword evidence="2" id="KW-0812">Transmembrane</keyword>
<feature type="compositionally biased region" description="Basic and acidic residues" evidence="1">
    <location>
        <begin position="225"/>
        <end position="247"/>
    </location>
</feature>
<sequence>MSVVPLQCPLCAGFLQIDRSMAGQQVQCPMCAGVLQLPPVEILDQMAQQAAMQQAPQQEPAPQNFAPQAPAGDPLLQLPCPACQQGMTVPLSMAGQQVGCPFCSTPIALPPYEVFLQYLGLATPSGAQTGAPQSATPAAPTNTPQQQAKQDADARHAAAKAALARAKEEREKRSRPTVMDLPPAAPAKPSSPVATSPPTTSADAGTRSRPTMKEERRPLASPKPSSEKTSSEKPAAEKQSPKRDDKYPPGFQSPALPPEEPKTTPVKSAPAKTTEPATKPANIDSLLPPGAESPASASPSTTSADPAPLPQVATPPATSSVSDLLPPGADLLPPMAGDSTAAAPSGSASIDSLLPPGATNEFAAPGAAMLQLESQALAAGRPKELADTLLPPTAGEVVMSTTLEQVALPTAPRMMLPPPENLAPGAVAVPTEDGGYVTVRETPKTIGKGDDEIELRRLTPEEKAKRRMRRNIIMFCICMALLGIITAVMAYW</sequence>
<feature type="region of interest" description="Disordered" evidence="1">
    <location>
        <begin position="127"/>
        <end position="354"/>
    </location>
</feature>
<keyword evidence="4" id="KW-1185">Reference proteome</keyword>
<evidence type="ECO:0000256" key="2">
    <source>
        <dbReference type="SAM" id="Phobius"/>
    </source>
</evidence>
<evidence type="ECO:0000313" key="4">
    <source>
        <dbReference type="Proteomes" id="UP000001887"/>
    </source>
</evidence>
<dbReference type="HOGENOM" id="CLU_554175_0_0_0"/>
<feature type="compositionally biased region" description="Low complexity" evidence="1">
    <location>
        <begin position="187"/>
        <end position="205"/>
    </location>
</feature>
<protein>
    <submittedName>
        <fullName evidence="3">Uncharacterized protein</fullName>
    </submittedName>
</protein>
<feature type="region of interest" description="Disordered" evidence="1">
    <location>
        <begin position="48"/>
        <end position="67"/>
    </location>
</feature>
<name>D2R6M9_PIRSD</name>
<feature type="compositionally biased region" description="Polar residues" evidence="1">
    <location>
        <begin position="127"/>
        <end position="144"/>
    </location>
</feature>
<dbReference type="STRING" id="530564.Psta_2660"/>
<dbReference type="AlphaFoldDB" id="D2R6M9"/>
<feature type="compositionally biased region" description="Basic and acidic residues" evidence="1">
    <location>
        <begin position="165"/>
        <end position="174"/>
    </location>
</feature>
<dbReference type="KEGG" id="psl:Psta_2660"/>